<keyword evidence="7" id="KW-0503">Monooxygenase</keyword>
<evidence type="ECO:0000256" key="1">
    <source>
        <dbReference type="ARBA" id="ARBA00001971"/>
    </source>
</evidence>
<accession>A0ABR1NZA3</accession>
<evidence type="ECO:0008006" key="12">
    <source>
        <dbReference type="Google" id="ProtNLM"/>
    </source>
</evidence>
<dbReference type="SUPFAM" id="SSF48264">
    <property type="entry name" value="Cytochrome P450"/>
    <property type="match status" value="1"/>
</dbReference>
<sequence length="639" mass="71474">MWLPVSPSSQKMSSNEGQLKLLTLGNVLAGVLASTALSLFLTWLRAPRYAKDIPRVGVGKSFVAAFTEMKGWIQDGYEKYSKDGKAFIIPGLLGTPPEVVIPRSQMNWMLDQPDHIISTAAAHYDILNGDYSFVDKRILENPYQEHVVHRSLARNLAALIPGLDKQIRTCVDDIYGMDNREWKTVNIWDSLMILIPRVTNLMFVGQALSDNKEYLDNMLNFTEDVTRDLMTFPMIPTIIKPILCPLAGLASKYHYRKTAKHSVPMIKQRIRDMAAKENGDPAYKDWKAPNDYITWTVSVATAEGRTEELDPVRISQRLLPLNFAAIHTTAITTLHALLDFLGCDKEQNIIATLREEITRVLAEEPQGQWNKAKLAKLHRTDSAIRESMRVNAMAQTMVIRKVVAPGGVTNENTGQHFSKGTIMSCPIWCTQHDDDIFGGEADRYDAFRYSRQREEYEARSADEKNPDAGLKVAKMGMVTTSVEHYGFGHGRHACLKATALLRLVVVSPKTIIPSSSSPEYKSVPLILLAEQSDWPFHSNRQPHHDSTRLSTHKKSTASTRSKTPKMLAKYTLGALIAAMAHGATAKFSGFCSWWNIKEGVTLYGICSGSNTTYPVSTMLDLNKCIGVNETDNAMIWQPK</sequence>
<name>A0ABR1NZA3_DIAER</name>
<protein>
    <recommendedName>
        <fullName evidence="12">Cytochrome P450</fullName>
    </recommendedName>
</protein>
<evidence type="ECO:0000256" key="9">
    <source>
        <dbReference type="SAM" id="Phobius"/>
    </source>
</evidence>
<dbReference type="CDD" id="cd11041">
    <property type="entry name" value="CYP503A1-like"/>
    <property type="match status" value="1"/>
</dbReference>
<evidence type="ECO:0000256" key="5">
    <source>
        <dbReference type="ARBA" id="ARBA00023002"/>
    </source>
</evidence>
<keyword evidence="5" id="KW-0560">Oxidoreductase</keyword>
<evidence type="ECO:0000256" key="6">
    <source>
        <dbReference type="ARBA" id="ARBA00023004"/>
    </source>
</evidence>
<evidence type="ECO:0000256" key="2">
    <source>
        <dbReference type="ARBA" id="ARBA00010617"/>
    </source>
</evidence>
<dbReference type="EMBL" id="JAKNSF020000071">
    <property type="protein sequence ID" value="KAK7721449.1"/>
    <property type="molecule type" value="Genomic_DNA"/>
</dbReference>
<dbReference type="Proteomes" id="UP001430848">
    <property type="component" value="Unassembled WGS sequence"/>
</dbReference>
<dbReference type="PANTHER" id="PTHR46206:SF1">
    <property type="entry name" value="P450, PUTATIVE (EUROFUNG)-RELATED"/>
    <property type="match status" value="1"/>
</dbReference>
<feature type="region of interest" description="Disordered" evidence="8">
    <location>
        <begin position="537"/>
        <end position="562"/>
    </location>
</feature>
<dbReference type="Pfam" id="PF00067">
    <property type="entry name" value="p450"/>
    <property type="match status" value="1"/>
</dbReference>
<evidence type="ECO:0000256" key="8">
    <source>
        <dbReference type="SAM" id="MobiDB-lite"/>
    </source>
</evidence>
<evidence type="ECO:0000313" key="11">
    <source>
        <dbReference type="Proteomes" id="UP001430848"/>
    </source>
</evidence>
<keyword evidence="4" id="KW-0479">Metal-binding</keyword>
<keyword evidence="9" id="KW-0812">Transmembrane</keyword>
<keyword evidence="9" id="KW-1133">Transmembrane helix</keyword>
<evidence type="ECO:0000256" key="3">
    <source>
        <dbReference type="ARBA" id="ARBA00022617"/>
    </source>
</evidence>
<reference evidence="10 11" key="1">
    <citation type="submission" date="2024-02" db="EMBL/GenBank/DDBJ databases">
        <title>De novo assembly and annotation of 12 fungi associated with fruit tree decline syndrome in Ontario, Canada.</title>
        <authorList>
            <person name="Sulman M."/>
            <person name="Ellouze W."/>
            <person name="Ilyukhin E."/>
        </authorList>
    </citation>
    <scope>NUCLEOTIDE SEQUENCE [LARGE SCALE GENOMIC DNA]</scope>
    <source>
        <strain evidence="10 11">M169</strain>
    </source>
</reference>
<dbReference type="Gene3D" id="1.10.630.10">
    <property type="entry name" value="Cytochrome P450"/>
    <property type="match status" value="1"/>
</dbReference>
<evidence type="ECO:0000256" key="7">
    <source>
        <dbReference type="ARBA" id="ARBA00023033"/>
    </source>
</evidence>
<keyword evidence="11" id="KW-1185">Reference proteome</keyword>
<dbReference type="InterPro" id="IPR036396">
    <property type="entry name" value="Cyt_P450_sf"/>
</dbReference>
<comment type="cofactor">
    <cofactor evidence="1">
        <name>heme</name>
        <dbReference type="ChEBI" id="CHEBI:30413"/>
    </cofactor>
</comment>
<keyword evidence="6" id="KW-0408">Iron</keyword>
<keyword evidence="9" id="KW-0472">Membrane</keyword>
<dbReference type="InterPro" id="IPR001128">
    <property type="entry name" value="Cyt_P450"/>
</dbReference>
<evidence type="ECO:0000256" key="4">
    <source>
        <dbReference type="ARBA" id="ARBA00022723"/>
    </source>
</evidence>
<gene>
    <name evidence="10" type="ORF">SLS63_009563</name>
</gene>
<comment type="caution">
    <text evidence="10">The sequence shown here is derived from an EMBL/GenBank/DDBJ whole genome shotgun (WGS) entry which is preliminary data.</text>
</comment>
<feature type="transmembrane region" description="Helical" evidence="9">
    <location>
        <begin position="21"/>
        <end position="44"/>
    </location>
</feature>
<keyword evidence="3" id="KW-0349">Heme</keyword>
<organism evidence="10 11">
    <name type="scientific">Diaporthe eres</name>
    <name type="common">Phomopsis oblonga</name>
    <dbReference type="NCBI Taxonomy" id="83184"/>
    <lineage>
        <taxon>Eukaryota</taxon>
        <taxon>Fungi</taxon>
        <taxon>Dikarya</taxon>
        <taxon>Ascomycota</taxon>
        <taxon>Pezizomycotina</taxon>
        <taxon>Sordariomycetes</taxon>
        <taxon>Sordariomycetidae</taxon>
        <taxon>Diaporthales</taxon>
        <taxon>Diaporthaceae</taxon>
        <taxon>Diaporthe</taxon>
        <taxon>Diaporthe eres species complex</taxon>
    </lineage>
</organism>
<evidence type="ECO:0000313" key="10">
    <source>
        <dbReference type="EMBL" id="KAK7721449.1"/>
    </source>
</evidence>
<proteinExistence type="inferred from homology"/>
<comment type="similarity">
    <text evidence="2">Belongs to the cytochrome P450 family.</text>
</comment>
<dbReference type="PANTHER" id="PTHR46206">
    <property type="entry name" value="CYTOCHROME P450"/>
    <property type="match status" value="1"/>
</dbReference>